<protein>
    <submittedName>
        <fullName evidence="2">Uncharacterized protein</fullName>
    </submittedName>
</protein>
<evidence type="ECO:0000313" key="2">
    <source>
        <dbReference type="EMBL" id="SDZ07256.1"/>
    </source>
</evidence>
<dbReference type="Proteomes" id="UP000198921">
    <property type="component" value="Unassembled WGS sequence"/>
</dbReference>
<accession>A0A1H3Q1M1</accession>
<evidence type="ECO:0000313" key="3">
    <source>
        <dbReference type="Proteomes" id="UP000198921"/>
    </source>
</evidence>
<dbReference type="EMBL" id="FNOT01000019">
    <property type="protein sequence ID" value="SDZ07256.1"/>
    <property type="molecule type" value="Genomic_DNA"/>
</dbReference>
<feature type="compositionally biased region" description="Low complexity" evidence="1">
    <location>
        <begin position="83"/>
        <end position="96"/>
    </location>
</feature>
<organism evidence="2 3">
    <name type="scientific">Geodermatophilus africanus</name>
    <dbReference type="NCBI Taxonomy" id="1137993"/>
    <lineage>
        <taxon>Bacteria</taxon>
        <taxon>Bacillati</taxon>
        <taxon>Actinomycetota</taxon>
        <taxon>Actinomycetes</taxon>
        <taxon>Geodermatophilales</taxon>
        <taxon>Geodermatophilaceae</taxon>
        <taxon>Geodermatophilus</taxon>
    </lineage>
</organism>
<evidence type="ECO:0000256" key="1">
    <source>
        <dbReference type="SAM" id="MobiDB-lite"/>
    </source>
</evidence>
<dbReference type="AlphaFoldDB" id="A0A1H3Q1M1"/>
<keyword evidence="3" id="KW-1185">Reference proteome</keyword>
<proteinExistence type="predicted"/>
<reference evidence="3" key="1">
    <citation type="submission" date="2016-10" db="EMBL/GenBank/DDBJ databases">
        <authorList>
            <person name="Varghese N."/>
            <person name="Submissions S."/>
        </authorList>
    </citation>
    <scope>NUCLEOTIDE SEQUENCE [LARGE SCALE GENOMIC DNA]</scope>
    <source>
        <strain evidence="3">DSM 45422</strain>
    </source>
</reference>
<sequence>MPFLGNDWAEAHHHIEFIDEDGRRLTGPAAAVGVDGLAALHALVADHLDEDAVANQVVVGIEALSAVSVNHSSVEKMPPSGEPGPTISSTVPPGGTTTCVVGLQGRSILATTSW</sequence>
<name>A0A1H3Q1M1_9ACTN</name>
<gene>
    <name evidence="2" type="ORF">SAMN05660209_04566</name>
</gene>
<feature type="region of interest" description="Disordered" evidence="1">
    <location>
        <begin position="71"/>
        <end position="96"/>
    </location>
</feature>